<dbReference type="Proteomes" id="UP000736787">
    <property type="component" value="Unassembled WGS sequence"/>
</dbReference>
<dbReference type="EMBL" id="RCMK01000732">
    <property type="protein sequence ID" value="KAG2914400.1"/>
    <property type="molecule type" value="Genomic_DNA"/>
</dbReference>
<accession>A0A8T1KCX8</accession>
<sequence length="77" mass="8436">MPASLSHHVACPELYYGRALLESHQLQLIQIVCAAAFGGFAAIQRVKFIGLPYAWASTAIHREKSLLSTYSSAWLCA</sequence>
<evidence type="ECO:0000313" key="1">
    <source>
        <dbReference type="EMBL" id="KAG2914400.1"/>
    </source>
</evidence>
<name>A0A8T1KCX8_9STRA</name>
<gene>
    <name evidence="1" type="ORF">PC117_g18329</name>
</gene>
<dbReference type="AlphaFoldDB" id="A0A8T1KCX8"/>
<protein>
    <submittedName>
        <fullName evidence="1">Uncharacterized protein</fullName>
    </submittedName>
</protein>
<comment type="caution">
    <text evidence="1">The sequence shown here is derived from an EMBL/GenBank/DDBJ whole genome shotgun (WGS) entry which is preliminary data.</text>
</comment>
<evidence type="ECO:0000313" key="2">
    <source>
        <dbReference type="Proteomes" id="UP000736787"/>
    </source>
</evidence>
<reference evidence="1" key="1">
    <citation type="submission" date="2018-10" db="EMBL/GenBank/DDBJ databases">
        <title>Effector identification in a new, highly contiguous assembly of the strawberry crown rot pathogen Phytophthora cactorum.</title>
        <authorList>
            <person name="Armitage A.D."/>
            <person name="Nellist C.F."/>
            <person name="Bates H."/>
            <person name="Vickerstaff R.J."/>
            <person name="Harrison R.J."/>
        </authorList>
    </citation>
    <scope>NUCLEOTIDE SEQUENCE</scope>
    <source>
        <strain evidence="1">4040</strain>
    </source>
</reference>
<organism evidence="1 2">
    <name type="scientific">Phytophthora cactorum</name>
    <dbReference type="NCBI Taxonomy" id="29920"/>
    <lineage>
        <taxon>Eukaryota</taxon>
        <taxon>Sar</taxon>
        <taxon>Stramenopiles</taxon>
        <taxon>Oomycota</taxon>
        <taxon>Peronosporomycetes</taxon>
        <taxon>Peronosporales</taxon>
        <taxon>Peronosporaceae</taxon>
        <taxon>Phytophthora</taxon>
    </lineage>
</organism>
<proteinExistence type="predicted"/>